<proteinExistence type="predicted"/>
<organism evidence="2 3">
    <name type="scientific">Quercus lobata</name>
    <name type="common">Valley oak</name>
    <dbReference type="NCBI Taxonomy" id="97700"/>
    <lineage>
        <taxon>Eukaryota</taxon>
        <taxon>Viridiplantae</taxon>
        <taxon>Streptophyta</taxon>
        <taxon>Embryophyta</taxon>
        <taxon>Tracheophyta</taxon>
        <taxon>Spermatophyta</taxon>
        <taxon>Magnoliopsida</taxon>
        <taxon>eudicotyledons</taxon>
        <taxon>Gunneridae</taxon>
        <taxon>Pentapetalae</taxon>
        <taxon>rosids</taxon>
        <taxon>fabids</taxon>
        <taxon>Fagales</taxon>
        <taxon>Fagaceae</taxon>
        <taxon>Quercus</taxon>
    </lineage>
</organism>
<reference evidence="2 3" key="1">
    <citation type="journal article" date="2016" name="G3 (Bethesda)">
        <title>First Draft Assembly and Annotation of the Genome of a California Endemic Oak Quercus lobata Nee (Fagaceae).</title>
        <authorList>
            <person name="Sork V.L."/>
            <person name="Fitz-Gibbon S.T."/>
            <person name="Puiu D."/>
            <person name="Crepeau M."/>
            <person name="Gugger P.F."/>
            <person name="Sherman R."/>
            <person name="Stevens K."/>
            <person name="Langley C.H."/>
            <person name="Pellegrini M."/>
            <person name="Salzberg S.L."/>
        </authorList>
    </citation>
    <scope>NUCLEOTIDE SEQUENCE [LARGE SCALE GENOMIC DNA]</scope>
    <source>
        <strain evidence="2 3">cv. SW786</strain>
    </source>
</reference>
<dbReference type="AlphaFoldDB" id="A0A7N2LE84"/>
<evidence type="ECO:0000313" key="2">
    <source>
        <dbReference type="EnsemblPlants" id="QL04p034676:mrna:CDS:1"/>
    </source>
</evidence>
<dbReference type="Proteomes" id="UP000594261">
    <property type="component" value="Chromosome 4"/>
</dbReference>
<dbReference type="Gramene" id="QL04p034676:mrna">
    <property type="protein sequence ID" value="QL04p034676:mrna:CDS:1"/>
    <property type="gene ID" value="QL04p034676"/>
</dbReference>
<dbReference type="OMA" id="GHETIFW"/>
<reference evidence="2" key="2">
    <citation type="submission" date="2021-01" db="UniProtKB">
        <authorList>
            <consortium name="EnsemblPlants"/>
        </authorList>
    </citation>
    <scope>IDENTIFICATION</scope>
</reference>
<dbReference type="PANTHER" id="PTHR35630">
    <property type="entry name" value="LEGUMINOSIN GROUP486 SECRETED PEPTIDE"/>
    <property type="match status" value="1"/>
</dbReference>
<keyword evidence="3" id="KW-1185">Reference proteome</keyword>
<name>A0A7N2LE84_QUELO</name>
<feature type="signal peptide" evidence="1">
    <location>
        <begin position="1"/>
        <end position="26"/>
    </location>
</feature>
<feature type="chain" id="PRO_5029767663" evidence="1">
    <location>
        <begin position="27"/>
        <end position="130"/>
    </location>
</feature>
<dbReference type="InParanoid" id="A0A7N2LE84"/>
<keyword evidence="1" id="KW-0732">Signal</keyword>
<dbReference type="EMBL" id="LRBV02000004">
    <property type="status" value="NOT_ANNOTATED_CDS"/>
    <property type="molecule type" value="Genomic_DNA"/>
</dbReference>
<sequence length="130" mass="15051">MTKMSLFAISHFFALCFCLISIAAIAEQDSKLPEIQISSALPKDSEPTEVHVIGEVVIVLKTNQDYKWNITKNEITYSFAVWGNLIADWYAFEPRSDAGHETIFWSIRKEGVFHSFDNSKWELKAEWFRE</sequence>
<protein>
    <submittedName>
        <fullName evidence="2">Uncharacterized protein</fullName>
    </submittedName>
</protein>
<evidence type="ECO:0000256" key="1">
    <source>
        <dbReference type="SAM" id="SignalP"/>
    </source>
</evidence>
<evidence type="ECO:0000313" key="3">
    <source>
        <dbReference type="Proteomes" id="UP000594261"/>
    </source>
</evidence>
<accession>A0A7N2LE84</accession>
<dbReference type="PANTHER" id="PTHR35630:SF1">
    <property type="entry name" value="LEGUMINOSIN GROUP486 SECRETED PEPTIDE"/>
    <property type="match status" value="1"/>
</dbReference>
<dbReference type="EnsemblPlants" id="QL04p034676:mrna">
    <property type="protein sequence ID" value="QL04p034676:mrna:CDS:1"/>
    <property type="gene ID" value="QL04p034676"/>
</dbReference>